<reference evidence="1 2" key="2">
    <citation type="submission" date="2015-05" db="EMBL/GenBank/DDBJ databases">
        <authorList>
            <person name="Morales-Cruz A."/>
            <person name="Amrine K.C."/>
            <person name="Cantu D."/>
        </authorList>
    </citation>
    <scope>NUCLEOTIDE SEQUENCE [LARGE SCALE GENOMIC DNA]</scope>
    <source>
        <strain evidence="1">DA912</strain>
    </source>
</reference>
<name>A0A0G2F9R3_9PEZI</name>
<organism evidence="1 2">
    <name type="scientific">Diaporthe ampelina</name>
    <dbReference type="NCBI Taxonomy" id="1214573"/>
    <lineage>
        <taxon>Eukaryota</taxon>
        <taxon>Fungi</taxon>
        <taxon>Dikarya</taxon>
        <taxon>Ascomycota</taxon>
        <taxon>Pezizomycotina</taxon>
        <taxon>Sordariomycetes</taxon>
        <taxon>Sordariomycetidae</taxon>
        <taxon>Diaporthales</taxon>
        <taxon>Diaporthaceae</taxon>
        <taxon>Diaporthe</taxon>
    </lineage>
</organism>
<comment type="caution">
    <text evidence="1">The sequence shown here is derived from an EMBL/GenBank/DDBJ whole genome shotgun (WGS) entry which is preliminary data.</text>
</comment>
<evidence type="ECO:0000313" key="2">
    <source>
        <dbReference type="Proteomes" id="UP000034680"/>
    </source>
</evidence>
<gene>
    <name evidence="1" type="ORF">UCDDA912_g08603</name>
</gene>
<dbReference type="EMBL" id="LCUC01000388">
    <property type="protein sequence ID" value="KKY31412.1"/>
    <property type="molecule type" value="Genomic_DNA"/>
</dbReference>
<reference evidence="1 2" key="1">
    <citation type="submission" date="2015-05" db="EMBL/GenBank/DDBJ databases">
        <title>Distinctive expansion of gene families associated with plant cell wall degradation and secondary metabolism in the genomes of grapevine trunk pathogens.</title>
        <authorList>
            <person name="Lawrence D.P."/>
            <person name="Travadon R."/>
            <person name="Rolshausen P.E."/>
            <person name="Baumgartner K."/>
        </authorList>
    </citation>
    <scope>NUCLEOTIDE SEQUENCE [LARGE SCALE GENOMIC DNA]</scope>
    <source>
        <strain evidence="1">DA912</strain>
    </source>
</reference>
<evidence type="ECO:0000313" key="1">
    <source>
        <dbReference type="EMBL" id="KKY31412.1"/>
    </source>
</evidence>
<dbReference type="Proteomes" id="UP000034680">
    <property type="component" value="Unassembled WGS sequence"/>
</dbReference>
<accession>A0A0G2F9R3</accession>
<sequence length="310" mass="36039">MDIENHTKVYLPNNIVVDASKEAGKAYRDDIIIRMAGNKYFAQVLRQGGTQKDQRILRVARLLDQLNGQEKKLCDLTDEVFDICAKEQRRYPAGAPNPEEQEPRKYIDGKPVPVLERNYYSGDLQPINWRFDPDIRMPSPYCKFLRFNGPYFCPTKPHPRELNTFFLPESLVNIIHYYTRRYDQAENNLRATGRLPTRTEEEEAEHLFQQKVLLGMRLAASTGENYDMFSIVNQLDHFETVENATKPYVFIKPGTLERQVNFGSGTGLFKPEDFNRAMKIEATGTQHHVPIVDHGRWVEMDRKIEQLETP</sequence>
<proteinExistence type="predicted"/>
<keyword evidence="2" id="KW-1185">Reference proteome</keyword>
<dbReference type="AlphaFoldDB" id="A0A0G2F9R3"/>
<dbReference type="OrthoDB" id="5193164at2759"/>
<protein>
    <submittedName>
        <fullName evidence="1">Putative mating type protein</fullName>
    </submittedName>
</protein>